<feature type="domain" description="Mediator of RNA polymerase II transcription subunit 15 N-terminal" evidence="12">
    <location>
        <begin position="7"/>
        <end position="73"/>
    </location>
</feature>
<keyword evidence="4 10" id="KW-0805">Transcription regulation</keyword>
<evidence type="ECO:0000256" key="1">
    <source>
        <dbReference type="ARBA" id="ARBA00004123"/>
    </source>
</evidence>
<evidence type="ECO:0000313" key="15">
    <source>
        <dbReference type="Ensembl" id="ENSMMNP00015004563.1"/>
    </source>
</evidence>
<dbReference type="Gene3D" id="1.10.246.20">
    <property type="entry name" value="Coactivator CBP, KIX domain"/>
    <property type="match status" value="1"/>
</dbReference>
<reference evidence="15" key="1">
    <citation type="submission" date="2025-08" db="UniProtKB">
        <authorList>
            <consortium name="Ensembl"/>
        </authorList>
    </citation>
    <scope>IDENTIFICATION</scope>
</reference>
<accession>A0A8C6AS96</accession>
<feature type="compositionally biased region" description="Low complexity" evidence="11">
    <location>
        <begin position="429"/>
        <end position="440"/>
    </location>
</feature>
<dbReference type="Pfam" id="PF21538">
    <property type="entry name" value="Med15_M"/>
    <property type="match status" value="1"/>
</dbReference>
<dbReference type="GO" id="GO:0070847">
    <property type="term" value="C:core mediator complex"/>
    <property type="evidence" value="ECO:0007669"/>
    <property type="project" value="Ensembl"/>
</dbReference>
<dbReference type="PANTHER" id="PTHR31804">
    <property type="entry name" value="MEDIATOR OF RNA POLYMERASE II TRANSCRIPTION SUBUNIT 15"/>
    <property type="match status" value="1"/>
</dbReference>
<evidence type="ECO:0000256" key="9">
    <source>
        <dbReference type="ARBA" id="ARBA00065024"/>
    </source>
</evidence>
<feature type="domain" description="ARC105/Med15 mediator subunit central" evidence="13">
    <location>
        <begin position="486"/>
        <end position="605"/>
    </location>
</feature>
<feature type="compositionally biased region" description="Pro residues" evidence="11">
    <location>
        <begin position="248"/>
        <end position="262"/>
    </location>
</feature>
<comment type="similarity">
    <text evidence="2 10">Belongs to the Mediator complex subunit 15 family.</text>
</comment>
<gene>
    <name evidence="10 15" type="primary">MED15</name>
</gene>
<comment type="subunit">
    <text evidence="9">Component of the Mediator complex, which is composed of MED1, MED4, MED6, MED7, MED8, MED9, MED10, MED11, MED12, MED13, MED13L, MED14, MED15, MED16, MED17, MED18, MED19, MED20, MED21, MED22, MED23, MED24, MED25, MED26, MED27, MED29, MED30, MED31, CCNC, CDK8 and CDC2L6/CDK11. The MED12, MED13, CCNC and CDK8 subunits form a distinct module termed the CDK8 module. Mediator containing the CDK8 module is less active than Mediator lacking this module in supporting transcriptional activation. Individual preparations of the Mediator complex lacking one or more distinct subunits have been variously termed ARC, CRSP, DRIP, PC2, SMCC and TRAP. Interacts with SMAD2, SMAD3, SREBF1 and SREBF2. Interacts with WWTR1. Interacts with TRIM11.</text>
</comment>
<evidence type="ECO:0000256" key="7">
    <source>
        <dbReference type="ARBA" id="ARBA00023242"/>
    </source>
</evidence>
<dbReference type="InterPro" id="IPR048386">
    <property type="entry name" value="Med15_C"/>
</dbReference>
<evidence type="ECO:0000256" key="8">
    <source>
        <dbReference type="ARBA" id="ARBA00054847"/>
    </source>
</evidence>
<dbReference type="GO" id="GO:0035019">
    <property type="term" value="P:somatic stem cell population maintenance"/>
    <property type="evidence" value="ECO:0007669"/>
    <property type="project" value="Ensembl"/>
</dbReference>
<keyword evidence="7 10" id="KW-0539">Nucleus</keyword>
<dbReference type="PANTHER" id="PTHR31804:SF3">
    <property type="entry name" value="MEDIATOR OF RNA POLYMERASE II TRANSCRIPTION SUBUNIT 15"/>
    <property type="match status" value="1"/>
</dbReference>
<evidence type="ECO:0000259" key="12">
    <source>
        <dbReference type="Pfam" id="PF09606"/>
    </source>
</evidence>
<evidence type="ECO:0000313" key="16">
    <source>
        <dbReference type="Proteomes" id="UP000694561"/>
    </source>
</evidence>
<evidence type="ECO:0000256" key="10">
    <source>
        <dbReference type="RuleBase" id="RU364148"/>
    </source>
</evidence>
<evidence type="ECO:0000259" key="14">
    <source>
        <dbReference type="Pfam" id="PF21539"/>
    </source>
</evidence>
<feature type="region of interest" description="Disordered" evidence="11">
    <location>
        <begin position="364"/>
        <end position="389"/>
    </location>
</feature>
<feature type="compositionally biased region" description="Polar residues" evidence="11">
    <location>
        <begin position="451"/>
        <end position="461"/>
    </location>
</feature>
<feature type="compositionally biased region" description="Pro residues" evidence="11">
    <location>
        <begin position="277"/>
        <end position="286"/>
    </location>
</feature>
<feature type="region of interest" description="Disordered" evidence="11">
    <location>
        <begin position="234"/>
        <end position="306"/>
    </location>
</feature>
<comment type="subcellular location">
    <subcellularLocation>
        <location evidence="1 10">Nucleus</location>
    </subcellularLocation>
</comment>
<proteinExistence type="inferred from homology"/>
<keyword evidence="5 10" id="KW-0010">Activator</keyword>
<evidence type="ECO:0000256" key="11">
    <source>
        <dbReference type="SAM" id="MobiDB-lite"/>
    </source>
</evidence>
<evidence type="ECO:0000259" key="13">
    <source>
        <dbReference type="Pfam" id="PF21538"/>
    </source>
</evidence>
<comment type="function">
    <text evidence="8">Component of the Mediator complex, a coactivator involved in the regulated transcription of nearly all RNA polymerase II-dependent genes. Mediator functions as a bridge to convey information from gene-specific regulatory proteins to the basal RNA polymerase II transcription machinery. Mediator is recruited to promoters by direct interactions with regulatory proteins and serves as a scaffold for the assembly of a functional preinitiation complex with RNA polymerase II and the general transcription factors. Required for cholesterol-dependent gene regulation. Positively regulates the Nodal signaling pathway.</text>
</comment>
<organism evidence="15 16">
    <name type="scientific">Monodon monoceros</name>
    <name type="common">Narwhal</name>
    <name type="synonym">Ceratodon monodon</name>
    <dbReference type="NCBI Taxonomy" id="40151"/>
    <lineage>
        <taxon>Eukaryota</taxon>
        <taxon>Metazoa</taxon>
        <taxon>Chordata</taxon>
        <taxon>Craniata</taxon>
        <taxon>Vertebrata</taxon>
        <taxon>Euteleostomi</taxon>
        <taxon>Mammalia</taxon>
        <taxon>Eutheria</taxon>
        <taxon>Laurasiatheria</taxon>
        <taxon>Artiodactyla</taxon>
        <taxon>Whippomorpha</taxon>
        <taxon>Cetacea</taxon>
        <taxon>Odontoceti</taxon>
        <taxon>Monodontidae</taxon>
        <taxon>Monodon</taxon>
    </lineage>
</organism>
<feature type="compositionally biased region" description="Low complexity" evidence="11">
    <location>
        <begin position="234"/>
        <end position="247"/>
    </location>
</feature>
<dbReference type="GeneTree" id="ENSGT00730000111140"/>
<evidence type="ECO:0000256" key="4">
    <source>
        <dbReference type="ARBA" id="ARBA00023015"/>
    </source>
</evidence>
<dbReference type="Pfam" id="PF21539">
    <property type="entry name" value="Med15_C"/>
    <property type="match status" value="1"/>
</dbReference>
<evidence type="ECO:0000256" key="5">
    <source>
        <dbReference type="ARBA" id="ARBA00023159"/>
    </source>
</evidence>
<dbReference type="Ensembl" id="ENSMMNT00015005020.1">
    <property type="protein sequence ID" value="ENSMMNP00015004563.1"/>
    <property type="gene ID" value="ENSMMNG00015003333.1"/>
</dbReference>
<sequence length="746" mass="81275">MDVSGQETDWRSAAFRQKLVSQIEDAMRKAGVAHSKSSKDMESHVFLKAKTRDEYLSLVARLIIHFRDIHPMNALQSLTGGPAAGAAGIGLPARGPGQPLGGMGGLGAMGQPMPLSGQPPPGTSGMAPHGMAVVSTAAPQSEYHASQRTSQLQLQQVALQQQQQQFQAQQQAALQQQQQQQFQVQQSAMQQQFQAVVQQQQLQQQQQQQHLIKLHHQNQQQVLDAIVLDPGLLQGPGQQQALQAQPPIQQPPMQQPQPPPSQALPQQLQQLHHPQHHQPPPQPQPPVAQNQPSQLPPQSQTQPLVSQAPALPGQMLYAQPQLKLVRAPMVVQQLQVQPQVPQVQPQVPPQTAVPTAQASQIVGPGVQVRAQSQGSGGAVDAPSPPAVPAARPTQLTAQLQRQVGPACAPPHLACRPRLMAALPFALHSSGPAPSPSSFLPSPSPQPSQSPVTARTPQNFSVPSPGPLNTPVNPSSVMSPAGSSQAEEQQYLDKLKQLSKYIEPLRRMINKIDKNEDRKKDLSKMKSLLDILTDPSKRCPLKTLQKCEIALEKLKNDMAVPTPPPPPVPPTKQQYLCQPLLDAVLANIRSPVFNHSLYRTFVPAMTAIHGPPITAPVVCTRKRRFEEDERQSIPNVLQGEVARLDPKFLVNLDPSHCSNNGTVHLICKLDDKDLPSVPPLELSVPADYPAQSPLWIDRQWQYDANPFLQSVHRCMTSRLLQLPDKHSVTALLNTWAQSIHQACLSAA</sequence>
<name>A0A8C6AS96_MONMO</name>
<dbReference type="InterPro" id="IPR036529">
    <property type="entry name" value="KIX_dom_sf"/>
</dbReference>
<dbReference type="Proteomes" id="UP000694561">
    <property type="component" value="Unplaced"/>
</dbReference>
<keyword evidence="16" id="KW-1185">Reference proteome</keyword>
<protein>
    <recommendedName>
        <fullName evidence="3 10">Mediator of RNA polymerase II transcription subunit 15</fullName>
    </recommendedName>
    <alternativeName>
        <fullName evidence="10">Mediator complex subunit 15</fullName>
    </alternativeName>
</protein>
<feature type="compositionally biased region" description="Low complexity" evidence="11">
    <location>
        <begin position="287"/>
        <end position="306"/>
    </location>
</feature>
<dbReference type="InterPro" id="IPR019087">
    <property type="entry name" value="Med15_N"/>
</dbReference>
<feature type="region of interest" description="Disordered" evidence="11">
    <location>
        <begin position="429"/>
        <end position="488"/>
    </location>
</feature>
<dbReference type="InterPro" id="IPR048385">
    <property type="entry name" value="Med15_central"/>
</dbReference>
<evidence type="ECO:0000256" key="6">
    <source>
        <dbReference type="ARBA" id="ARBA00023163"/>
    </source>
</evidence>
<dbReference type="GO" id="GO:0005654">
    <property type="term" value="C:nucleoplasm"/>
    <property type="evidence" value="ECO:0007669"/>
    <property type="project" value="Ensembl"/>
</dbReference>
<dbReference type="GO" id="GO:0006355">
    <property type="term" value="P:regulation of DNA-templated transcription"/>
    <property type="evidence" value="ECO:0007669"/>
    <property type="project" value="InterPro"/>
</dbReference>
<dbReference type="AlphaFoldDB" id="A0A8C6AS96"/>
<evidence type="ECO:0000256" key="2">
    <source>
        <dbReference type="ARBA" id="ARBA00009807"/>
    </source>
</evidence>
<feature type="domain" description="ARC105/Med15 mediator subunit C-terminal" evidence="14">
    <location>
        <begin position="632"/>
        <end position="740"/>
    </location>
</feature>
<reference evidence="15" key="2">
    <citation type="submission" date="2025-09" db="UniProtKB">
        <authorList>
            <consortium name="Ensembl"/>
        </authorList>
    </citation>
    <scope>IDENTIFICATION</scope>
</reference>
<evidence type="ECO:0000256" key="3">
    <source>
        <dbReference type="ARBA" id="ARBA00019613"/>
    </source>
</evidence>
<feature type="compositionally biased region" description="Low complexity" evidence="11">
    <location>
        <begin position="263"/>
        <end position="272"/>
    </location>
</feature>
<dbReference type="GO" id="GO:0003712">
    <property type="term" value="F:transcription coregulator activity"/>
    <property type="evidence" value="ECO:0007669"/>
    <property type="project" value="InterPro"/>
</dbReference>
<feature type="compositionally biased region" description="Polar residues" evidence="11">
    <location>
        <begin position="469"/>
        <end position="487"/>
    </location>
</feature>
<dbReference type="FunFam" id="1.10.246.20:FF:000002">
    <property type="entry name" value="Mediator of RNA polymerase II transcription subunit 15"/>
    <property type="match status" value="1"/>
</dbReference>
<dbReference type="Pfam" id="PF09606">
    <property type="entry name" value="Med15_N"/>
    <property type="match status" value="1"/>
</dbReference>
<keyword evidence="6 10" id="KW-0804">Transcription</keyword>